<evidence type="ECO:0000313" key="2">
    <source>
        <dbReference type="EMBL" id="AKD57155.1"/>
    </source>
</evidence>
<feature type="domain" description="Cyclic nucleotide-binding" evidence="1">
    <location>
        <begin position="14"/>
        <end position="117"/>
    </location>
</feature>
<reference evidence="2 3" key="1">
    <citation type="journal article" date="2014" name="Curr. Microbiol.">
        <title>Spirosoma radiotolerans sp. nov., a gamma-radiation-resistant bacterium isolated from gamma ray-irradiated soil.</title>
        <authorList>
            <person name="Lee J.J."/>
            <person name="Srinivasan S."/>
            <person name="Lim S."/>
            <person name="Joe M."/>
            <person name="Im S."/>
            <person name="Bae S.I."/>
            <person name="Park K.R."/>
            <person name="Han J.H."/>
            <person name="Park S.H."/>
            <person name="Joo B.M."/>
            <person name="Park S.J."/>
            <person name="Kim M.K."/>
        </authorList>
    </citation>
    <scope>NUCLEOTIDE SEQUENCE [LARGE SCALE GENOMIC DNA]</scope>
    <source>
        <strain evidence="2 3">DG5A</strain>
    </source>
</reference>
<name>A0A0E3ZXK9_9BACT</name>
<gene>
    <name evidence="2" type="ORF">SD10_21920</name>
</gene>
<dbReference type="EMBL" id="CP010429">
    <property type="protein sequence ID" value="AKD57155.1"/>
    <property type="molecule type" value="Genomic_DNA"/>
</dbReference>
<dbReference type="RefSeq" id="WP_046576764.1">
    <property type="nucleotide sequence ID" value="NZ_CP010429.1"/>
</dbReference>
<dbReference type="SMART" id="SM00100">
    <property type="entry name" value="cNMP"/>
    <property type="match status" value="1"/>
</dbReference>
<dbReference type="AlphaFoldDB" id="A0A0E3ZXK9"/>
<dbReference type="Pfam" id="PF00027">
    <property type="entry name" value="cNMP_binding"/>
    <property type="match status" value="1"/>
</dbReference>
<dbReference type="PATRIC" id="fig|1379870.5.peg.4742"/>
<dbReference type="CDD" id="cd00038">
    <property type="entry name" value="CAP_ED"/>
    <property type="match status" value="1"/>
</dbReference>
<dbReference type="PROSITE" id="PS50042">
    <property type="entry name" value="CNMP_BINDING_3"/>
    <property type="match status" value="1"/>
</dbReference>
<dbReference type="InterPro" id="IPR014710">
    <property type="entry name" value="RmlC-like_jellyroll"/>
</dbReference>
<dbReference type="OrthoDB" id="758145at2"/>
<sequence>MNLDFALFHTFLNQYQQIPATDFDLICQHMQWRTIKAGDHLLEQGKTARELFFVTNGILKIISTSEKGNEVIQFFVKENKFCTVLYSFMGQVVSQEGIMAATDGAVFVFSRPQLHRLYQQLPSVKELFEGIIQQALLDKIQLRNSLMGEEATTRYLKFMAQHPDILQRVPLSDVASYLGITQQSLSRIRRNLTLSGTGND</sequence>
<dbReference type="InterPro" id="IPR000595">
    <property type="entry name" value="cNMP-bd_dom"/>
</dbReference>
<dbReference type="InterPro" id="IPR018490">
    <property type="entry name" value="cNMP-bd_dom_sf"/>
</dbReference>
<evidence type="ECO:0000313" key="3">
    <source>
        <dbReference type="Proteomes" id="UP000033054"/>
    </source>
</evidence>
<keyword evidence="3" id="KW-1185">Reference proteome</keyword>
<dbReference type="KEGG" id="srd:SD10_21920"/>
<dbReference type="Gene3D" id="2.60.120.10">
    <property type="entry name" value="Jelly Rolls"/>
    <property type="match status" value="1"/>
</dbReference>
<protein>
    <submittedName>
        <fullName evidence="2">Crp/Fnr family transcriptional regulator</fullName>
    </submittedName>
</protein>
<dbReference type="SUPFAM" id="SSF51206">
    <property type="entry name" value="cAMP-binding domain-like"/>
    <property type="match status" value="1"/>
</dbReference>
<accession>A0A0E3ZXK9</accession>
<dbReference type="STRING" id="1379870.SD10_21920"/>
<dbReference type="Proteomes" id="UP000033054">
    <property type="component" value="Chromosome"/>
</dbReference>
<organism evidence="2 3">
    <name type="scientific">Spirosoma radiotolerans</name>
    <dbReference type="NCBI Taxonomy" id="1379870"/>
    <lineage>
        <taxon>Bacteria</taxon>
        <taxon>Pseudomonadati</taxon>
        <taxon>Bacteroidota</taxon>
        <taxon>Cytophagia</taxon>
        <taxon>Cytophagales</taxon>
        <taxon>Cytophagaceae</taxon>
        <taxon>Spirosoma</taxon>
    </lineage>
</organism>
<evidence type="ECO:0000259" key="1">
    <source>
        <dbReference type="PROSITE" id="PS50042"/>
    </source>
</evidence>
<proteinExistence type="predicted"/>
<dbReference type="HOGENOM" id="CLU_075053_9_0_10"/>